<dbReference type="AlphaFoldDB" id="A0A0S3RXW5"/>
<sequence length="75" mass="8655">PQQSQKHSQEPWLLISPSLSVTPFLHHVPDLLLNPFTLLAFTFDHRMVFSRVFVLPTYSQKAKICVDFNQYALGL</sequence>
<organism evidence="1 2">
    <name type="scientific">Vigna angularis var. angularis</name>
    <dbReference type="NCBI Taxonomy" id="157739"/>
    <lineage>
        <taxon>Eukaryota</taxon>
        <taxon>Viridiplantae</taxon>
        <taxon>Streptophyta</taxon>
        <taxon>Embryophyta</taxon>
        <taxon>Tracheophyta</taxon>
        <taxon>Spermatophyta</taxon>
        <taxon>Magnoliopsida</taxon>
        <taxon>eudicotyledons</taxon>
        <taxon>Gunneridae</taxon>
        <taxon>Pentapetalae</taxon>
        <taxon>rosids</taxon>
        <taxon>fabids</taxon>
        <taxon>Fabales</taxon>
        <taxon>Fabaceae</taxon>
        <taxon>Papilionoideae</taxon>
        <taxon>50 kb inversion clade</taxon>
        <taxon>NPAAA clade</taxon>
        <taxon>indigoferoid/millettioid clade</taxon>
        <taxon>Phaseoleae</taxon>
        <taxon>Vigna</taxon>
    </lineage>
</organism>
<keyword evidence="2" id="KW-1185">Reference proteome</keyword>
<evidence type="ECO:0000313" key="1">
    <source>
        <dbReference type="EMBL" id="BAT85445.1"/>
    </source>
</evidence>
<gene>
    <name evidence="1" type="primary">Vigan.04G299500</name>
    <name evidence="1" type="ORF">VIGAN_04299500</name>
</gene>
<evidence type="ECO:0000313" key="2">
    <source>
        <dbReference type="Proteomes" id="UP000291084"/>
    </source>
</evidence>
<reference evidence="1 2" key="1">
    <citation type="journal article" date="2015" name="Sci. Rep.">
        <title>The power of single molecule real-time sequencing technology in the de novo assembly of a eukaryotic genome.</title>
        <authorList>
            <person name="Sakai H."/>
            <person name="Naito K."/>
            <person name="Ogiso-Tanaka E."/>
            <person name="Takahashi Y."/>
            <person name="Iseki K."/>
            <person name="Muto C."/>
            <person name="Satou K."/>
            <person name="Teruya K."/>
            <person name="Shiroma A."/>
            <person name="Shimoji M."/>
            <person name="Hirano T."/>
            <person name="Itoh T."/>
            <person name="Kaga A."/>
            <person name="Tomooka N."/>
        </authorList>
    </citation>
    <scope>NUCLEOTIDE SEQUENCE [LARGE SCALE GENOMIC DNA]</scope>
    <source>
        <strain evidence="2">cv. Shumari</strain>
    </source>
</reference>
<proteinExistence type="predicted"/>
<feature type="non-terminal residue" evidence="1">
    <location>
        <position position="1"/>
    </location>
</feature>
<dbReference type="Proteomes" id="UP000291084">
    <property type="component" value="Chromosome 4"/>
</dbReference>
<name>A0A0S3RXW5_PHAAN</name>
<protein>
    <submittedName>
        <fullName evidence="1">Uncharacterized protein</fullName>
    </submittedName>
</protein>
<dbReference type="EMBL" id="AP015037">
    <property type="protein sequence ID" value="BAT85445.1"/>
    <property type="molecule type" value="Genomic_DNA"/>
</dbReference>
<accession>A0A0S3RXW5</accession>